<evidence type="ECO:0000313" key="6">
    <source>
        <dbReference type="Proteomes" id="UP001139887"/>
    </source>
</evidence>
<feature type="DNA-binding region" description="HMG box" evidence="2">
    <location>
        <begin position="80"/>
        <end position="146"/>
    </location>
</feature>
<feature type="DNA-binding region" description="HMG box" evidence="2">
    <location>
        <begin position="178"/>
        <end position="249"/>
    </location>
</feature>
<reference evidence="5" key="1">
    <citation type="submission" date="2022-07" db="EMBL/GenBank/DDBJ databases">
        <title>Phylogenomic reconstructions and comparative analyses of Kickxellomycotina fungi.</title>
        <authorList>
            <person name="Reynolds N.K."/>
            <person name="Stajich J.E."/>
            <person name="Barry K."/>
            <person name="Grigoriev I.V."/>
            <person name="Crous P."/>
            <person name="Smith M.E."/>
        </authorList>
    </citation>
    <scope>NUCLEOTIDE SEQUENCE</scope>
    <source>
        <strain evidence="5">NRRL 1566</strain>
    </source>
</reference>
<sequence length="254" mass="28901">MLRIISSFSALKVASYPAGVRAFSAGSVRLLQTEAQSGKKSASKKPAAIKRTKTAKAAAPKRPKMPTKKELLEALIKVPKRTTPRAFAVFMMDLAKDKTIYSGKITELAQICSVKWNDMSESERLKYHEEAKRIKAEHEKYLRQWWSTADQDLIALENQRRKRQKGSKARLIKDPFAPKRPGSAYTFFVRERMGGYKTPEAELGPELMKELMKSVSEEWKRMSAAERAPFAKTAELESARYKQNVEKYRKSHAA</sequence>
<organism evidence="5 6">
    <name type="scientific">Coemansia brasiliensis</name>
    <dbReference type="NCBI Taxonomy" id="2650707"/>
    <lineage>
        <taxon>Eukaryota</taxon>
        <taxon>Fungi</taxon>
        <taxon>Fungi incertae sedis</taxon>
        <taxon>Zoopagomycota</taxon>
        <taxon>Kickxellomycotina</taxon>
        <taxon>Kickxellomycetes</taxon>
        <taxon>Kickxellales</taxon>
        <taxon>Kickxellaceae</taxon>
        <taxon>Coemansia</taxon>
    </lineage>
</organism>
<keyword evidence="1 2" id="KW-0238">DNA-binding</keyword>
<dbReference type="SUPFAM" id="SSF47095">
    <property type="entry name" value="HMG-box"/>
    <property type="match status" value="2"/>
</dbReference>
<dbReference type="AlphaFoldDB" id="A0A9W8IAT4"/>
<dbReference type="GO" id="GO:0005634">
    <property type="term" value="C:nucleus"/>
    <property type="evidence" value="ECO:0007669"/>
    <property type="project" value="UniProtKB-UniRule"/>
</dbReference>
<dbReference type="PROSITE" id="PS50118">
    <property type="entry name" value="HMG_BOX_2"/>
    <property type="match status" value="2"/>
</dbReference>
<protein>
    <recommendedName>
        <fullName evidence="4">HMG box domain-containing protein</fullName>
    </recommendedName>
</protein>
<evidence type="ECO:0000313" key="5">
    <source>
        <dbReference type="EMBL" id="KAJ2850509.1"/>
    </source>
</evidence>
<dbReference type="Pfam" id="PF09011">
    <property type="entry name" value="HMG_box_2"/>
    <property type="match status" value="1"/>
</dbReference>
<evidence type="ECO:0000259" key="4">
    <source>
        <dbReference type="PROSITE" id="PS50118"/>
    </source>
</evidence>
<dbReference type="InterPro" id="IPR050342">
    <property type="entry name" value="HMGB"/>
</dbReference>
<evidence type="ECO:0000256" key="1">
    <source>
        <dbReference type="ARBA" id="ARBA00023125"/>
    </source>
</evidence>
<feature type="region of interest" description="Disordered" evidence="3">
    <location>
        <begin position="34"/>
        <end position="64"/>
    </location>
</feature>
<dbReference type="EMBL" id="JANBUW010000030">
    <property type="protein sequence ID" value="KAJ2850509.1"/>
    <property type="molecule type" value="Genomic_DNA"/>
</dbReference>
<evidence type="ECO:0000256" key="2">
    <source>
        <dbReference type="PROSITE-ProRule" id="PRU00267"/>
    </source>
</evidence>
<dbReference type="Proteomes" id="UP001139887">
    <property type="component" value="Unassembled WGS sequence"/>
</dbReference>
<dbReference type="OrthoDB" id="1919336at2759"/>
<dbReference type="Pfam" id="PF00505">
    <property type="entry name" value="HMG_box"/>
    <property type="match status" value="1"/>
</dbReference>
<keyword evidence="6" id="KW-1185">Reference proteome</keyword>
<keyword evidence="2" id="KW-0539">Nucleus</keyword>
<dbReference type="InterPro" id="IPR036910">
    <property type="entry name" value="HMG_box_dom_sf"/>
</dbReference>
<dbReference type="Gene3D" id="1.10.30.10">
    <property type="entry name" value="High mobility group box domain"/>
    <property type="match status" value="2"/>
</dbReference>
<dbReference type="CDD" id="cd00084">
    <property type="entry name" value="HMG-box_SF"/>
    <property type="match status" value="1"/>
</dbReference>
<dbReference type="PANTHER" id="PTHR48112">
    <property type="entry name" value="HIGH MOBILITY GROUP PROTEIN DSP1"/>
    <property type="match status" value="1"/>
</dbReference>
<evidence type="ECO:0000256" key="3">
    <source>
        <dbReference type="SAM" id="MobiDB-lite"/>
    </source>
</evidence>
<name>A0A9W8IAT4_9FUNG</name>
<feature type="compositionally biased region" description="Basic residues" evidence="3">
    <location>
        <begin position="41"/>
        <end position="64"/>
    </location>
</feature>
<proteinExistence type="predicted"/>
<feature type="domain" description="HMG box" evidence="4">
    <location>
        <begin position="178"/>
        <end position="249"/>
    </location>
</feature>
<gene>
    <name evidence="5" type="ORF">IWW36_001826</name>
</gene>
<accession>A0A9W8IAT4</accession>
<dbReference type="SMART" id="SM00398">
    <property type="entry name" value="HMG"/>
    <property type="match status" value="2"/>
</dbReference>
<feature type="domain" description="HMG box" evidence="4">
    <location>
        <begin position="80"/>
        <end position="146"/>
    </location>
</feature>
<comment type="caution">
    <text evidence="5">The sequence shown here is derived from an EMBL/GenBank/DDBJ whole genome shotgun (WGS) entry which is preliminary data.</text>
</comment>
<dbReference type="InterPro" id="IPR009071">
    <property type="entry name" value="HMG_box_dom"/>
</dbReference>
<dbReference type="PANTHER" id="PTHR48112:SF22">
    <property type="entry name" value="MITOCHONDRIAL TRANSCRIPTION FACTOR A, ISOFORM B"/>
    <property type="match status" value="1"/>
</dbReference>
<dbReference type="GO" id="GO:0003677">
    <property type="term" value="F:DNA binding"/>
    <property type="evidence" value="ECO:0007669"/>
    <property type="project" value="UniProtKB-UniRule"/>
</dbReference>